<dbReference type="EC" id="1.14.14.12" evidence="4"/>
<dbReference type="SUPFAM" id="SSF56645">
    <property type="entry name" value="Acyl-CoA dehydrogenase NM domain-like"/>
    <property type="match status" value="1"/>
</dbReference>
<evidence type="ECO:0000313" key="5">
    <source>
        <dbReference type="Proteomes" id="UP001244563"/>
    </source>
</evidence>
<dbReference type="Pfam" id="PF02771">
    <property type="entry name" value="Acyl-CoA_dh_N"/>
    <property type="match status" value="1"/>
</dbReference>
<feature type="domain" description="Acyl-CoA dehydrogenase C-terminal" evidence="3">
    <location>
        <begin position="261"/>
        <end position="379"/>
    </location>
</feature>
<evidence type="ECO:0000313" key="4">
    <source>
        <dbReference type="EMBL" id="MDQ0104343.1"/>
    </source>
</evidence>
<feature type="domain" description="Acyl-CoA dehydrogenase/oxidase N-terminal" evidence="2">
    <location>
        <begin position="38"/>
        <end position="121"/>
    </location>
</feature>
<reference evidence="4 5" key="1">
    <citation type="submission" date="2023-07" db="EMBL/GenBank/DDBJ databases">
        <title>Sorghum-associated microbial communities from plants grown in Nebraska, USA.</title>
        <authorList>
            <person name="Schachtman D."/>
        </authorList>
    </citation>
    <scope>NUCLEOTIDE SEQUENCE [LARGE SCALE GENOMIC DNA]</scope>
    <source>
        <strain evidence="4 5">CC523</strain>
    </source>
</reference>
<keyword evidence="1 4" id="KW-0560">Oxidoreductase</keyword>
<accession>A0ABT9TRN7</accession>
<dbReference type="Pfam" id="PF08028">
    <property type="entry name" value="Acyl-CoA_dh_2"/>
    <property type="match status" value="1"/>
</dbReference>
<organism evidence="4 5">
    <name type="scientific">Paenarthrobacter nicotinovorans</name>
    <name type="common">Arthrobacter nicotinovorans</name>
    <dbReference type="NCBI Taxonomy" id="29320"/>
    <lineage>
        <taxon>Bacteria</taxon>
        <taxon>Bacillati</taxon>
        <taxon>Actinomycetota</taxon>
        <taxon>Actinomycetes</taxon>
        <taxon>Micrococcales</taxon>
        <taxon>Micrococcaceae</taxon>
        <taxon>Paenarthrobacter</taxon>
    </lineage>
</organism>
<dbReference type="InterPro" id="IPR036250">
    <property type="entry name" value="AcylCo_DH-like_C"/>
</dbReference>
<dbReference type="RefSeq" id="WP_064722985.1">
    <property type="nucleotide sequence ID" value="NZ_BDDW01000010.1"/>
</dbReference>
<dbReference type="InterPro" id="IPR046373">
    <property type="entry name" value="Acyl-CoA_Oxase/DH_mid-dom_sf"/>
</dbReference>
<dbReference type="Gene3D" id="1.10.540.10">
    <property type="entry name" value="Acyl-CoA dehydrogenase/oxidase, N-terminal domain"/>
    <property type="match status" value="1"/>
</dbReference>
<dbReference type="GO" id="GO:0036383">
    <property type="term" value="F:3-hydroxy-9,10-secoandrosta-1,3,5(10)-triene-9,17-dione monooxygenase activity"/>
    <property type="evidence" value="ECO:0007669"/>
    <property type="project" value="UniProtKB-EC"/>
</dbReference>
<dbReference type="InterPro" id="IPR037069">
    <property type="entry name" value="AcylCoA_DH/ox_N_sf"/>
</dbReference>
<keyword evidence="5" id="KW-1185">Reference proteome</keyword>
<dbReference type="SUPFAM" id="SSF47203">
    <property type="entry name" value="Acyl-CoA dehydrogenase C-terminal domain-like"/>
    <property type="match status" value="1"/>
</dbReference>
<proteinExistence type="predicted"/>
<dbReference type="EMBL" id="JAUSSW010000016">
    <property type="protein sequence ID" value="MDQ0104343.1"/>
    <property type="molecule type" value="Genomic_DNA"/>
</dbReference>
<evidence type="ECO:0000259" key="2">
    <source>
        <dbReference type="Pfam" id="PF02771"/>
    </source>
</evidence>
<dbReference type="InterPro" id="IPR013786">
    <property type="entry name" value="AcylCoA_DH/ox_N"/>
</dbReference>
<comment type="caution">
    <text evidence="4">The sequence shown here is derived from an EMBL/GenBank/DDBJ whole genome shotgun (WGS) entry which is preliminary data.</text>
</comment>
<dbReference type="InterPro" id="IPR013107">
    <property type="entry name" value="Acyl-CoA_DH_C"/>
</dbReference>
<dbReference type="Gene3D" id="1.20.140.10">
    <property type="entry name" value="Butyryl-CoA Dehydrogenase, subunit A, domain 3"/>
    <property type="match status" value="1"/>
</dbReference>
<evidence type="ECO:0000259" key="3">
    <source>
        <dbReference type="Pfam" id="PF08028"/>
    </source>
</evidence>
<gene>
    <name evidence="4" type="ORF">J2T10_004017</name>
</gene>
<dbReference type="InterPro" id="IPR009100">
    <property type="entry name" value="AcylCoA_DH/oxidase_NM_dom_sf"/>
</dbReference>
<dbReference type="Gene3D" id="2.40.110.10">
    <property type="entry name" value="Butyryl-CoA Dehydrogenase, subunit A, domain 2"/>
    <property type="match status" value="1"/>
</dbReference>
<sequence>MMSNQEAAVFAGLRVPEPDLTPDQVIARAAAMRPVLRENRLKAAEEGAYSVELHEAFDQAGFYRLVQPRQYGGYEFSLETYYRVMMEISRGDPGIGWCLTLGTGHTIPLVAHYPEEVVREAFGSDGLFIAPHSASPRGMATPVEGGYLLTGVWPYSSGVAHSTHAMVTAVTTTESGEMAMIVALLPREDYIVRDDWGAHMTMALGASGSNTVELTEVFVPATRTSPFDWSTANYPQGTHGTASTENPLYLGNIQPLYAASLACVQVGAARAALDAFEETILTKKRLYPPQIERYKHPETQVIYGEARGIIDAAQAVVLTAARDYAHLGEQGANGKPAATEDWLALGNMLYAASRLAHEATELLFRSVGSSVSQKGVPLQDYFLATQMSRAQTAEHRPHIGQMLAQAHFNLPPQ</sequence>
<dbReference type="PIRSF" id="PIRSF016578">
    <property type="entry name" value="HsaA"/>
    <property type="match status" value="1"/>
</dbReference>
<keyword evidence="4" id="KW-0503">Monooxygenase</keyword>
<protein>
    <submittedName>
        <fullName evidence="4">3-hydroxy-9,10-secoandrosta-1,3,5(10)-triene-9, 17-dione monooxygenase</fullName>
        <ecNumber evidence="4">1.14.14.12</ecNumber>
    </submittedName>
</protein>
<evidence type="ECO:0000256" key="1">
    <source>
        <dbReference type="ARBA" id="ARBA00023002"/>
    </source>
</evidence>
<name>A0ABT9TRN7_PAENI</name>
<dbReference type="Proteomes" id="UP001244563">
    <property type="component" value="Unassembled WGS sequence"/>
</dbReference>